<organism evidence="1 2">
    <name type="scientific">Mikania micrantha</name>
    <name type="common">bitter vine</name>
    <dbReference type="NCBI Taxonomy" id="192012"/>
    <lineage>
        <taxon>Eukaryota</taxon>
        <taxon>Viridiplantae</taxon>
        <taxon>Streptophyta</taxon>
        <taxon>Embryophyta</taxon>
        <taxon>Tracheophyta</taxon>
        <taxon>Spermatophyta</taxon>
        <taxon>Magnoliopsida</taxon>
        <taxon>eudicotyledons</taxon>
        <taxon>Gunneridae</taxon>
        <taxon>Pentapetalae</taxon>
        <taxon>asterids</taxon>
        <taxon>campanulids</taxon>
        <taxon>Asterales</taxon>
        <taxon>Asteraceae</taxon>
        <taxon>Asteroideae</taxon>
        <taxon>Heliantheae alliance</taxon>
        <taxon>Eupatorieae</taxon>
        <taxon>Mikania</taxon>
    </lineage>
</organism>
<proteinExistence type="predicted"/>
<dbReference type="AlphaFoldDB" id="A0A5N6P6Q9"/>
<protein>
    <submittedName>
        <fullName evidence="1">Uncharacterized protein</fullName>
    </submittedName>
</protein>
<dbReference type="Proteomes" id="UP000326396">
    <property type="component" value="Linkage Group LG14"/>
</dbReference>
<accession>A0A5N6P6Q9</accession>
<evidence type="ECO:0000313" key="1">
    <source>
        <dbReference type="EMBL" id="KAD5961239.1"/>
    </source>
</evidence>
<evidence type="ECO:0000313" key="2">
    <source>
        <dbReference type="Proteomes" id="UP000326396"/>
    </source>
</evidence>
<dbReference type="EMBL" id="SZYD01000006">
    <property type="protein sequence ID" value="KAD5961239.1"/>
    <property type="molecule type" value="Genomic_DNA"/>
</dbReference>
<keyword evidence="2" id="KW-1185">Reference proteome</keyword>
<reference evidence="1 2" key="1">
    <citation type="submission" date="2019-05" db="EMBL/GenBank/DDBJ databases">
        <title>Mikania micrantha, genome provides insights into the molecular mechanism of rapid growth.</title>
        <authorList>
            <person name="Liu B."/>
        </authorList>
    </citation>
    <scope>NUCLEOTIDE SEQUENCE [LARGE SCALE GENOMIC DNA]</scope>
    <source>
        <strain evidence="1">NLD-2019</strain>
        <tissue evidence="1">Leaf</tissue>
    </source>
</reference>
<sequence length="68" mass="7921">MPLRRRVNGANGHHEPTLVEGDKDEMSLQVVFSRSLRLRAVWRSKTRWIEAKSVEISLEEIEGGFCRR</sequence>
<gene>
    <name evidence="1" type="ORF">E3N88_12712</name>
</gene>
<comment type="caution">
    <text evidence="1">The sequence shown here is derived from an EMBL/GenBank/DDBJ whole genome shotgun (WGS) entry which is preliminary data.</text>
</comment>
<name>A0A5N6P6Q9_9ASTR</name>